<sequence length="125" mass="13724">MSGGPRPAPILVAAAGVSITLHSHTESRVLACVPHIGRAGPGSVIRLRRGHSRGERHDVFTSSTLIYLSRVRVGRTPSARELDSRTRSKRFSLSASSVELSTSHSMDATKTNRSQIKYKRHALYY</sequence>
<evidence type="ECO:0000256" key="1">
    <source>
        <dbReference type="SAM" id="MobiDB-lite"/>
    </source>
</evidence>
<feature type="region of interest" description="Disordered" evidence="1">
    <location>
        <begin position="77"/>
        <end position="96"/>
    </location>
</feature>
<dbReference type="AlphaFoldDB" id="A0A4C1YIU8"/>
<dbReference type="Proteomes" id="UP000299102">
    <property type="component" value="Unassembled WGS sequence"/>
</dbReference>
<evidence type="ECO:0000313" key="3">
    <source>
        <dbReference type="Proteomes" id="UP000299102"/>
    </source>
</evidence>
<reference evidence="2 3" key="1">
    <citation type="journal article" date="2019" name="Commun. Biol.">
        <title>The bagworm genome reveals a unique fibroin gene that provides high tensile strength.</title>
        <authorList>
            <person name="Kono N."/>
            <person name="Nakamura H."/>
            <person name="Ohtoshi R."/>
            <person name="Tomita M."/>
            <person name="Numata K."/>
            <person name="Arakawa K."/>
        </authorList>
    </citation>
    <scope>NUCLEOTIDE SEQUENCE [LARGE SCALE GENOMIC DNA]</scope>
</reference>
<dbReference type="EMBL" id="BGZK01001220">
    <property type="protein sequence ID" value="GBP74732.1"/>
    <property type="molecule type" value="Genomic_DNA"/>
</dbReference>
<organism evidence="2 3">
    <name type="scientific">Eumeta variegata</name>
    <name type="common">Bagworm moth</name>
    <name type="synonym">Eumeta japonica</name>
    <dbReference type="NCBI Taxonomy" id="151549"/>
    <lineage>
        <taxon>Eukaryota</taxon>
        <taxon>Metazoa</taxon>
        <taxon>Ecdysozoa</taxon>
        <taxon>Arthropoda</taxon>
        <taxon>Hexapoda</taxon>
        <taxon>Insecta</taxon>
        <taxon>Pterygota</taxon>
        <taxon>Neoptera</taxon>
        <taxon>Endopterygota</taxon>
        <taxon>Lepidoptera</taxon>
        <taxon>Glossata</taxon>
        <taxon>Ditrysia</taxon>
        <taxon>Tineoidea</taxon>
        <taxon>Psychidae</taxon>
        <taxon>Oiketicinae</taxon>
        <taxon>Eumeta</taxon>
    </lineage>
</organism>
<evidence type="ECO:0000313" key="2">
    <source>
        <dbReference type="EMBL" id="GBP74732.1"/>
    </source>
</evidence>
<protein>
    <submittedName>
        <fullName evidence="2">Uncharacterized protein</fullName>
    </submittedName>
</protein>
<gene>
    <name evidence="2" type="ORF">EVAR_59626_1</name>
</gene>
<comment type="caution">
    <text evidence="2">The sequence shown here is derived from an EMBL/GenBank/DDBJ whole genome shotgun (WGS) entry which is preliminary data.</text>
</comment>
<accession>A0A4C1YIU8</accession>
<proteinExistence type="predicted"/>
<name>A0A4C1YIU8_EUMVA</name>
<keyword evidence="3" id="KW-1185">Reference proteome</keyword>